<keyword evidence="1" id="KW-1133">Transmembrane helix</keyword>
<evidence type="ECO:0000313" key="4">
    <source>
        <dbReference type="EMBL" id="NFR62408.1"/>
    </source>
</evidence>
<reference evidence="4 6" key="3">
    <citation type="submission" date="2019-04" db="EMBL/GenBank/DDBJ databases">
        <title>Genome sequencing of Clostridium botulinum Groups I-IV and Clostridium butyricum.</title>
        <authorList>
            <person name="Brunt J."/>
            <person name="Van Vliet A.H.M."/>
            <person name="Stringer S.C."/>
            <person name="Carter A.T."/>
            <person name="Peck M.W."/>
        </authorList>
    </citation>
    <scope>NUCLEOTIDE SEQUENCE [LARGE SCALE GENOMIC DNA]</scope>
    <source>
        <strain evidence="4 6">IFR 18/108</strain>
    </source>
</reference>
<evidence type="ECO:0000256" key="1">
    <source>
        <dbReference type="SAM" id="Phobius"/>
    </source>
</evidence>
<dbReference type="GeneID" id="92937047"/>
<keyword evidence="1" id="KW-0812">Transmembrane</keyword>
<dbReference type="Gene3D" id="2.60.40.1630">
    <property type="entry name" value="bacillus anthracis domain"/>
    <property type="match status" value="1"/>
</dbReference>
<dbReference type="KEGG" id="cld:CLSPO_c02820"/>
<evidence type="ECO:0000313" key="6">
    <source>
        <dbReference type="Proteomes" id="UP000486601"/>
    </source>
</evidence>
<gene>
    <name evidence="3" type="ORF">CLSPO_c02820</name>
    <name evidence="4" type="ORF">FDF70_13160</name>
</gene>
<dbReference type="EMBL" id="SXCS01000007">
    <property type="protein sequence ID" value="NFR62408.1"/>
    <property type="molecule type" value="Genomic_DNA"/>
</dbReference>
<accession>A0A7X5PAV6</accession>
<evidence type="ECO:0000313" key="3">
    <source>
        <dbReference type="EMBL" id="AKC61013.1"/>
    </source>
</evidence>
<proteinExistence type="predicted"/>
<reference evidence="3" key="1">
    <citation type="submission" date="2014-08" db="EMBL/GenBank/DDBJ databases">
        <authorList>
            <person name="Kubiak A."/>
            <person name="Poehlein A."/>
            <person name="Daniel R."/>
            <person name="Minton N.P."/>
        </authorList>
    </citation>
    <scope>NUCLEOTIDE SEQUENCE</scope>
    <source>
        <strain evidence="3">NCIMB 10696</strain>
    </source>
</reference>
<organism evidence="4 6">
    <name type="scientific">Clostridium sporogenes</name>
    <dbReference type="NCBI Taxonomy" id="1509"/>
    <lineage>
        <taxon>Bacteria</taxon>
        <taxon>Bacillati</taxon>
        <taxon>Bacillota</taxon>
        <taxon>Clostridia</taxon>
        <taxon>Eubacteriales</taxon>
        <taxon>Clostridiaceae</taxon>
        <taxon>Clostridium</taxon>
    </lineage>
</organism>
<name>A0A7X5PAV6_CLOSG</name>
<protein>
    <submittedName>
        <fullName evidence="4">DUF4179 domain-containing protein</fullName>
    </submittedName>
</protein>
<evidence type="ECO:0000259" key="2">
    <source>
        <dbReference type="Pfam" id="PF13786"/>
    </source>
</evidence>
<dbReference type="Pfam" id="PF13786">
    <property type="entry name" value="DUF4179"/>
    <property type="match status" value="1"/>
</dbReference>
<dbReference type="EMBL" id="CP009225">
    <property type="protein sequence ID" value="AKC61013.1"/>
    <property type="molecule type" value="Genomic_DNA"/>
</dbReference>
<dbReference type="AlphaFoldDB" id="A0A7X5PAV6"/>
<feature type="transmembrane region" description="Helical" evidence="1">
    <location>
        <begin position="51"/>
        <end position="73"/>
    </location>
</feature>
<evidence type="ECO:0000313" key="5">
    <source>
        <dbReference type="Proteomes" id="UP000033052"/>
    </source>
</evidence>
<dbReference type="InterPro" id="IPR025436">
    <property type="entry name" value="DUF4179"/>
</dbReference>
<keyword evidence="1" id="KW-0472">Membrane</keyword>
<dbReference type="Proteomes" id="UP000486601">
    <property type="component" value="Unassembled WGS sequence"/>
</dbReference>
<dbReference type="Proteomes" id="UP000033052">
    <property type="component" value="Chromosome"/>
</dbReference>
<sequence length="465" mass="53066">MENNFEKELKELIKNSEDIKVPPKISAGVDELLDNLQSNSTNGKKVVIKRISIVVILVLIFLTGFVSTFPTLAAEIPIINKLAGNKSLFNKIESSEYGDEFKNLSKLNNVSVEINKGVSRKGITITIKEIAYDEAAFYVVYEVSLDKKLKNKEYLNNLRSNVKVNGKSYEASAQIPLNSDDKKTTITEVFAVTGGDTIPDKFDFNINFIQDDNSKESWNFKIPLIKQNLQNKVDILRVNQNIRDGFNSMKIVKLSSSPAYLSLLAKFKKYEPDKYDYIIMDSKGNEYEQVDIGGIVEKKFSTDVTFFYKQIEKNKLESITILKSKVEKYSPNKLKNVQYIPLNSKLPIDISVGKGKKVTVNSISQKNDQLEIMFTAKEIPLYTFGFEGGISIYDKTMDKKDKEAYDIIRMNVLGNNRYKSIIPIKRGINKNDKFIEYDRDINKAFICIGNYDEMYKEIGKIDLKK</sequence>
<reference evidence="3 5" key="2">
    <citation type="journal article" date="2015" name="PLoS ONE">
        <title>A universal mariner transposon system for forward genetic studies in the genus clostridium.</title>
        <authorList>
            <person name="Zhang Y."/>
            <person name="Grosse-Honebrink A."/>
            <person name="Minton N.P."/>
        </authorList>
    </citation>
    <scope>NUCLEOTIDE SEQUENCE [LARGE SCALE GENOMIC DNA]</scope>
    <source>
        <strain evidence="3 5">NCIMB 10696</strain>
    </source>
</reference>
<dbReference type="RefSeq" id="WP_003492080.1">
    <property type="nucleotide sequence ID" value="NZ_CP009225.1"/>
</dbReference>
<feature type="domain" description="DUF4179" evidence="2">
    <location>
        <begin position="44"/>
        <end position="144"/>
    </location>
</feature>